<protein>
    <recommendedName>
        <fullName evidence="5">HTH tetR-type domain-containing protein</fullName>
    </recommendedName>
</protein>
<dbReference type="Pfam" id="PF00440">
    <property type="entry name" value="TetR_N"/>
    <property type="match status" value="1"/>
</dbReference>
<keyword evidence="2 4" id="KW-0238">DNA-binding</keyword>
<gene>
    <name evidence="6" type="ORF">BKN37_05690</name>
</gene>
<name>A0A1S1NHV5_9MYCO</name>
<dbReference type="AlphaFoldDB" id="A0A1S1NHV5"/>
<comment type="caution">
    <text evidence="6">The sequence shown here is derived from an EMBL/GenBank/DDBJ whole genome shotgun (WGS) entry which is preliminary data.</text>
</comment>
<feature type="DNA-binding region" description="H-T-H motif" evidence="4">
    <location>
        <begin position="24"/>
        <end position="43"/>
    </location>
</feature>
<dbReference type="Gene3D" id="1.10.10.60">
    <property type="entry name" value="Homeodomain-like"/>
    <property type="match status" value="1"/>
</dbReference>
<sequence>MLTPSQVAHAAFDLVDAEGPGALTIARLAKELGVRPMTIYGYAASKDEIVTMVADLLLADLPPVDLRQRWQTVLEKVFLSIYRRFLDHRNVTLAVADAPVFGRAQAEVIERVLMRLHRAGFSPEAAFHLQRTLATYTLGFAIFAIVESRAGADRPRAAWSHLDVSEFPHLSAVSTLFGTEVTEAQYLRGLCRIIGD</sequence>
<evidence type="ECO:0000256" key="2">
    <source>
        <dbReference type="ARBA" id="ARBA00023125"/>
    </source>
</evidence>
<dbReference type="Gene3D" id="1.10.357.10">
    <property type="entry name" value="Tetracycline Repressor, domain 2"/>
    <property type="match status" value="1"/>
</dbReference>
<dbReference type="Pfam" id="PF02909">
    <property type="entry name" value="TetR_C_1"/>
    <property type="match status" value="1"/>
</dbReference>
<reference evidence="6 7" key="1">
    <citation type="submission" date="2016-10" db="EMBL/GenBank/DDBJ databases">
        <title>Genome sequence of Mycobacterium talmonii.</title>
        <authorList>
            <person name="Greninger A.L."/>
            <person name="Elliott B."/>
            <person name="Vasireddy S."/>
            <person name="Vasireddy R."/>
        </authorList>
    </citation>
    <scope>NUCLEOTIDE SEQUENCE [LARGE SCALE GENOMIC DNA]</scope>
    <source>
        <strain evidence="7">NE-TNMC-100812</strain>
    </source>
</reference>
<dbReference type="InterPro" id="IPR001647">
    <property type="entry name" value="HTH_TetR"/>
</dbReference>
<evidence type="ECO:0000256" key="4">
    <source>
        <dbReference type="PROSITE-ProRule" id="PRU00335"/>
    </source>
</evidence>
<keyword evidence="3" id="KW-0804">Transcription</keyword>
<dbReference type="SUPFAM" id="SSF46689">
    <property type="entry name" value="Homeodomain-like"/>
    <property type="match status" value="1"/>
</dbReference>
<evidence type="ECO:0000256" key="1">
    <source>
        <dbReference type="ARBA" id="ARBA00023015"/>
    </source>
</evidence>
<evidence type="ECO:0000256" key="3">
    <source>
        <dbReference type="ARBA" id="ARBA00023163"/>
    </source>
</evidence>
<proteinExistence type="predicted"/>
<dbReference type="Proteomes" id="UP000179734">
    <property type="component" value="Unassembled WGS sequence"/>
</dbReference>
<dbReference type="GO" id="GO:0045892">
    <property type="term" value="P:negative regulation of DNA-templated transcription"/>
    <property type="evidence" value="ECO:0007669"/>
    <property type="project" value="InterPro"/>
</dbReference>
<dbReference type="SUPFAM" id="SSF48498">
    <property type="entry name" value="Tetracyclin repressor-like, C-terminal domain"/>
    <property type="match status" value="1"/>
</dbReference>
<dbReference type="GO" id="GO:0003677">
    <property type="term" value="F:DNA binding"/>
    <property type="evidence" value="ECO:0007669"/>
    <property type="project" value="UniProtKB-UniRule"/>
</dbReference>
<keyword evidence="1" id="KW-0805">Transcription regulation</keyword>
<dbReference type="InterPro" id="IPR036271">
    <property type="entry name" value="Tet_transcr_reg_TetR-rel_C_sf"/>
</dbReference>
<organism evidence="6 7">
    <name type="scientific">Mycobacterium talmoniae</name>
    <dbReference type="NCBI Taxonomy" id="1858794"/>
    <lineage>
        <taxon>Bacteria</taxon>
        <taxon>Bacillati</taxon>
        <taxon>Actinomycetota</taxon>
        <taxon>Actinomycetes</taxon>
        <taxon>Mycobacteriales</taxon>
        <taxon>Mycobacteriaceae</taxon>
        <taxon>Mycobacterium</taxon>
    </lineage>
</organism>
<evidence type="ECO:0000259" key="5">
    <source>
        <dbReference type="PROSITE" id="PS50977"/>
    </source>
</evidence>
<dbReference type="InterPro" id="IPR009057">
    <property type="entry name" value="Homeodomain-like_sf"/>
</dbReference>
<dbReference type="EMBL" id="MLQM01000017">
    <property type="protein sequence ID" value="OHV05439.1"/>
    <property type="molecule type" value="Genomic_DNA"/>
</dbReference>
<evidence type="ECO:0000313" key="6">
    <source>
        <dbReference type="EMBL" id="OHV05439.1"/>
    </source>
</evidence>
<feature type="domain" description="HTH tetR-type" evidence="5">
    <location>
        <begin position="1"/>
        <end position="61"/>
    </location>
</feature>
<keyword evidence="7" id="KW-1185">Reference proteome</keyword>
<dbReference type="PROSITE" id="PS50977">
    <property type="entry name" value="HTH_TETR_2"/>
    <property type="match status" value="1"/>
</dbReference>
<dbReference type="InterPro" id="IPR004111">
    <property type="entry name" value="Repressor_TetR_C"/>
</dbReference>
<accession>A0A1S1NHV5</accession>
<evidence type="ECO:0000313" key="7">
    <source>
        <dbReference type="Proteomes" id="UP000179734"/>
    </source>
</evidence>